<feature type="domain" description="FtsX extracellular" evidence="2">
    <location>
        <begin position="85"/>
        <end position="183"/>
    </location>
</feature>
<keyword evidence="4" id="KW-1185">Reference proteome</keyword>
<keyword evidence="1" id="KW-0812">Transmembrane</keyword>
<dbReference type="InterPro" id="IPR004513">
    <property type="entry name" value="FtsX"/>
</dbReference>
<comment type="caution">
    <text evidence="3">The sequence shown here is derived from an EMBL/GenBank/DDBJ whole genome shotgun (WGS) entry which is preliminary data.</text>
</comment>
<dbReference type="EMBL" id="SMKP01000214">
    <property type="protein sequence ID" value="TDD11666.1"/>
    <property type="molecule type" value="Genomic_DNA"/>
</dbReference>
<dbReference type="InterPro" id="IPR040690">
    <property type="entry name" value="FtsX_ECD"/>
</dbReference>
<name>A0A4V2YCJ2_9ACTN</name>
<sequence length="353" mass="38158">MKHSPIEDRLREALTEAGATLDPGTLRPLRAPERRFRVNYRLVTAAAVVVLAGAATAMGLGGPGDVNRAVATSPESLPRDETDLAVFLCTKSAPEKTGCRGRAATPAEVRTTEERLRELPQVDVVAFVSQEVAYEQFQQEFAQDKTLLAAVKPADMPPSFRVKTKGKADVLLASRALQGLPVVTVGDIAADRSRQWNKNVDVSVFLCQDGSGLPACGGERTGGGKDSKVTEGGKGATAAQIKAVKKLIEEMPEVESSFFETQAMAWESFRKQYEDNKTLLNATTVDDMPESFRLTLRRESDAAPVVDRLKGKPGVATATDHTCAVRQIALMNTYGLVVPDDKVCLTKKMIRTP</sequence>
<dbReference type="Gene3D" id="3.30.70.3040">
    <property type="match status" value="2"/>
</dbReference>
<dbReference type="GO" id="GO:0016020">
    <property type="term" value="C:membrane"/>
    <property type="evidence" value="ECO:0007669"/>
    <property type="project" value="InterPro"/>
</dbReference>
<dbReference type="PANTHER" id="PTHR47755:SF1">
    <property type="entry name" value="CELL DIVISION PROTEIN FTSX"/>
    <property type="match status" value="1"/>
</dbReference>
<feature type="transmembrane region" description="Helical" evidence="1">
    <location>
        <begin position="40"/>
        <end position="60"/>
    </location>
</feature>
<dbReference type="GO" id="GO:0051301">
    <property type="term" value="P:cell division"/>
    <property type="evidence" value="ECO:0007669"/>
    <property type="project" value="InterPro"/>
</dbReference>
<dbReference type="OrthoDB" id="9812531at2"/>
<keyword evidence="1" id="KW-1133">Transmembrane helix</keyword>
<organism evidence="3 4">
    <name type="scientific">Nonomuraea diastatica</name>
    <dbReference type="NCBI Taxonomy" id="1848329"/>
    <lineage>
        <taxon>Bacteria</taxon>
        <taxon>Bacillati</taxon>
        <taxon>Actinomycetota</taxon>
        <taxon>Actinomycetes</taxon>
        <taxon>Streptosporangiales</taxon>
        <taxon>Streptosporangiaceae</taxon>
        <taxon>Nonomuraea</taxon>
    </lineage>
</organism>
<keyword evidence="1" id="KW-0472">Membrane</keyword>
<gene>
    <name evidence="3" type="ORF">E1294_44800</name>
</gene>
<evidence type="ECO:0000313" key="3">
    <source>
        <dbReference type="EMBL" id="TDD11666.1"/>
    </source>
</evidence>
<accession>A0A4V2YCJ2</accession>
<dbReference type="Pfam" id="PF18075">
    <property type="entry name" value="FtsX_ECD"/>
    <property type="match status" value="2"/>
</dbReference>
<protein>
    <recommendedName>
        <fullName evidence="2">FtsX extracellular domain-containing protein</fullName>
    </recommendedName>
</protein>
<evidence type="ECO:0000259" key="2">
    <source>
        <dbReference type="Pfam" id="PF18075"/>
    </source>
</evidence>
<dbReference type="RefSeq" id="WP_132517685.1">
    <property type="nucleotide sequence ID" value="NZ_SMKP01000214.1"/>
</dbReference>
<dbReference type="Proteomes" id="UP000294543">
    <property type="component" value="Unassembled WGS sequence"/>
</dbReference>
<evidence type="ECO:0000313" key="4">
    <source>
        <dbReference type="Proteomes" id="UP000294543"/>
    </source>
</evidence>
<dbReference type="AlphaFoldDB" id="A0A4V2YCJ2"/>
<proteinExistence type="predicted"/>
<dbReference type="PANTHER" id="PTHR47755">
    <property type="entry name" value="CELL DIVISION PROTEIN FTSX"/>
    <property type="match status" value="1"/>
</dbReference>
<feature type="domain" description="FtsX extracellular" evidence="2">
    <location>
        <begin position="200"/>
        <end position="316"/>
    </location>
</feature>
<reference evidence="3 4" key="1">
    <citation type="submission" date="2019-03" db="EMBL/GenBank/DDBJ databases">
        <title>Draft genome sequences of novel Actinobacteria.</title>
        <authorList>
            <person name="Sahin N."/>
            <person name="Ay H."/>
            <person name="Saygin H."/>
        </authorList>
    </citation>
    <scope>NUCLEOTIDE SEQUENCE [LARGE SCALE GENOMIC DNA]</scope>
    <source>
        <strain evidence="3 4">KC712</strain>
    </source>
</reference>
<evidence type="ECO:0000256" key="1">
    <source>
        <dbReference type="SAM" id="Phobius"/>
    </source>
</evidence>